<accession>A0ABU9KSX5</accession>
<organism evidence="2 3">
    <name type="scientific">Methanococcoides cohabitans</name>
    <dbReference type="NCBI Taxonomy" id="3136559"/>
    <lineage>
        <taxon>Archaea</taxon>
        <taxon>Methanobacteriati</taxon>
        <taxon>Methanobacteriota</taxon>
        <taxon>Stenosarchaea group</taxon>
        <taxon>Methanomicrobia</taxon>
        <taxon>Methanosarcinales</taxon>
        <taxon>Methanosarcinaceae</taxon>
        <taxon>Methanococcoides</taxon>
    </lineage>
</organism>
<evidence type="ECO:0000313" key="3">
    <source>
        <dbReference type="Proteomes" id="UP001396646"/>
    </source>
</evidence>
<keyword evidence="1" id="KW-0812">Transmembrane</keyword>
<keyword evidence="3" id="KW-1185">Reference proteome</keyword>
<sequence>MEAIIWVAVIGAFTSIIVYLVDRRREHKLKELEFRLDIYSEFLSGISDLGSESKTHEAHLKVAQSISKMNLIASPEVLSNVNKLLDYINAARNGAPYTQAEQDKILRQIIIAIRKDIKQEESNLRDFDFRIISPGT</sequence>
<dbReference type="EMBL" id="JBCAUS010000002">
    <property type="protein sequence ID" value="MEL4304660.1"/>
    <property type="molecule type" value="Genomic_DNA"/>
</dbReference>
<keyword evidence="1" id="KW-1133">Transmembrane helix</keyword>
<reference evidence="2 3" key="1">
    <citation type="submission" date="2024-04" db="EMBL/GenBank/DDBJ databases">
        <title>Methanococcoides sp. LMO-2.</title>
        <authorList>
            <person name="Liang L."/>
        </authorList>
    </citation>
    <scope>NUCLEOTIDE SEQUENCE [LARGE SCALE GENOMIC DNA]</scope>
    <source>
        <strain evidence="2 3">LMO-2</strain>
    </source>
</reference>
<evidence type="ECO:0000313" key="2">
    <source>
        <dbReference type="EMBL" id="MEL4304660.1"/>
    </source>
</evidence>
<name>A0ABU9KSX5_9EURY</name>
<evidence type="ECO:0000256" key="1">
    <source>
        <dbReference type="SAM" id="Phobius"/>
    </source>
</evidence>
<feature type="transmembrane region" description="Helical" evidence="1">
    <location>
        <begin position="6"/>
        <end position="22"/>
    </location>
</feature>
<keyword evidence="1" id="KW-0472">Membrane</keyword>
<protein>
    <submittedName>
        <fullName evidence="2">Uncharacterized protein</fullName>
    </submittedName>
</protein>
<gene>
    <name evidence="2" type="ORF">WOA13_02240</name>
</gene>
<comment type="caution">
    <text evidence="2">The sequence shown here is derived from an EMBL/GenBank/DDBJ whole genome shotgun (WGS) entry which is preliminary data.</text>
</comment>
<dbReference type="RefSeq" id="WP_342126370.1">
    <property type="nucleotide sequence ID" value="NZ_JBCAUS010000002.1"/>
</dbReference>
<dbReference type="Proteomes" id="UP001396646">
    <property type="component" value="Unassembled WGS sequence"/>
</dbReference>
<proteinExistence type="predicted"/>